<gene>
    <name evidence="2" type="ORF">PG996_011878</name>
</gene>
<evidence type="ECO:0000256" key="1">
    <source>
        <dbReference type="SAM" id="SignalP"/>
    </source>
</evidence>
<name>A0ABR1UG97_9PEZI</name>
<dbReference type="Proteomes" id="UP001446871">
    <property type="component" value="Unassembled WGS sequence"/>
</dbReference>
<reference evidence="2 3" key="1">
    <citation type="submission" date="2023-01" db="EMBL/GenBank/DDBJ databases">
        <title>Analysis of 21 Apiospora genomes using comparative genomics revels a genus with tremendous synthesis potential of carbohydrate active enzymes and secondary metabolites.</title>
        <authorList>
            <person name="Sorensen T."/>
        </authorList>
    </citation>
    <scope>NUCLEOTIDE SEQUENCE [LARGE SCALE GENOMIC DNA]</scope>
    <source>
        <strain evidence="2 3">CBS 83171</strain>
    </source>
</reference>
<organism evidence="2 3">
    <name type="scientific">Apiospora saccharicola</name>
    <dbReference type="NCBI Taxonomy" id="335842"/>
    <lineage>
        <taxon>Eukaryota</taxon>
        <taxon>Fungi</taxon>
        <taxon>Dikarya</taxon>
        <taxon>Ascomycota</taxon>
        <taxon>Pezizomycotina</taxon>
        <taxon>Sordariomycetes</taxon>
        <taxon>Xylariomycetidae</taxon>
        <taxon>Amphisphaeriales</taxon>
        <taxon>Apiosporaceae</taxon>
        <taxon>Apiospora</taxon>
    </lineage>
</organism>
<comment type="caution">
    <text evidence="2">The sequence shown here is derived from an EMBL/GenBank/DDBJ whole genome shotgun (WGS) entry which is preliminary data.</text>
</comment>
<dbReference type="EMBL" id="JAQQWM010000007">
    <property type="protein sequence ID" value="KAK8057941.1"/>
    <property type="molecule type" value="Genomic_DNA"/>
</dbReference>
<evidence type="ECO:0000313" key="3">
    <source>
        <dbReference type="Proteomes" id="UP001446871"/>
    </source>
</evidence>
<evidence type="ECO:0000313" key="2">
    <source>
        <dbReference type="EMBL" id="KAK8057941.1"/>
    </source>
</evidence>
<protein>
    <submittedName>
        <fullName evidence="2">Uncharacterized protein</fullName>
    </submittedName>
</protein>
<feature type="signal peptide" evidence="1">
    <location>
        <begin position="1"/>
        <end position="27"/>
    </location>
</feature>
<feature type="chain" id="PRO_5046420246" evidence="1">
    <location>
        <begin position="28"/>
        <end position="119"/>
    </location>
</feature>
<keyword evidence="1" id="KW-0732">Signal</keyword>
<keyword evidence="3" id="KW-1185">Reference proteome</keyword>
<accession>A0ABR1UG97</accession>
<sequence length="119" mass="12077">MHSHSPLVGVALALTQALLLFPGAAQGYVTMSLFSDNDCQVPVPGSGSTTVNSGSCDTNVGTGWLSAQITDDRDSPAGTLTFYTNNNCAAGQSSHGYSSANFACPNNFGFVANAVGLIG</sequence>
<proteinExistence type="predicted"/>